<evidence type="ECO:0000313" key="25">
    <source>
        <dbReference type="Proteomes" id="UP001259832"/>
    </source>
</evidence>
<dbReference type="Gene3D" id="3.30.60.90">
    <property type="match status" value="1"/>
</dbReference>
<dbReference type="InterPro" id="IPR017930">
    <property type="entry name" value="Myb_dom"/>
</dbReference>
<dbReference type="CDD" id="cd02335">
    <property type="entry name" value="ZZ_ADA2"/>
    <property type="match status" value="1"/>
</dbReference>
<keyword evidence="11" id="KW-0057">Aromatic amino acid biosynthesis</keyword>
<feature type="region of interest" description="Disordered" evidence="18">
    <location>
        <begin position="413"/>
        <end position="443"/>
    </location>
</feature>
<dbReference type="SUPFAM" id="SSF46689">
    <property type="entry name" value="Homeodomain-like"/>
    <property type="match status" value="2"/>
</dbReference>
<evidence type="ECO:0000259" key="19">
    <source>
        <dbReference type="PROSITE" id="PS50090"/>
    </source>
</evidence>
<dbReference type="PANTHER" id="PTHR12374">
    <property type="entry name" value="TRANSCRIPTIONAL ADAPTOR 2 ADA2 -RELATED"/>
    <property type="match status" value="1"/>
</dbReference>
<dbReference type="GO" id="GO:0006338">
    <property type="term" value="P:chromatin remodeling"/>
    <property type="evidence" value="ECO:0007669"/>
    <property type="project" value="TreeGrafter"/>
</dbReference>
<evidence type="ECO:0000256" key="5">
    <source>
        <dbReference type="ARBA" id="ARBA00022605"/>
    </source>
</evidence>
<evidence type="ECO:0000259" key="21">
    <source>
        <dbReference type="PROSITE" id="PS50934"/>
    </source>
</evidence>
<dbReference type="GO" id="GO:0008270">
    <property type="term" value="F:zinc ion binding"/>
    <property type="evidence" value="ECO:0007669"/>
    <property type="project" value="UniProtKB-KW"/>
</dbReference>
<dbReference type="SUPFAM" id="SSF51366">
    <property type="entry name" value="Ribulose-phoshate binding barrel"/>
    <property type="match status" value="2"/>
</dbReference>
<evidence type="ECO:0000256" key="7">
    <source>
        <dbReference type="ARBA" id="ARBA00022771"/>
    </source>
</evidence>
<evidence type="ECO:0000256" key="3">
    <source>
        <dbReference type="ARBA" id="ARBA00004664"/>
    </source>
</evidence>
<keyword evidence="10" id="KW-0862">Zinc</keyword>
<dbReference type="Pfam" id="PF00697">
    <property type="entry name" value="PRAI"/>
    <property type="match status" value="1"/>
</dbReference>
<dbReference type="GO" id="GO:0006357">
    <property type="term" value="P:regulation of transcription by RNA polymerase II"/>
    <property type="evidence" value="ECO:0007669"/>
    <property type="project" value="TreeGrafter"/>
</dbReference>
<dbReference type="GO" id="GO:0003682">
    <property type="term" value="F:chromatin binding"/>
    <property type="evidence" value="ECO:0007669"/>
    <property type="project" value="TreeGrafter"/>
</dbReference>
<dbReference type="SMART" id="SM00291">
    <property type="entry name" value="ZnF_ZZ"/>
    <property type="match status" value="1"/>
</dbReference>
<organism evidence="24 25">
    <name type="scientific">Phytophthora citrophthora</name>
    <dbReference type="NCBI Taxonomy" id="4793"/>
    <lineage>
        <taxon>Eukaryota</taxon>
        <taxon>Sar</taxon>
        <taxon>Stramenopiles</taxon>
        <taxon>Oomycota</taxon>
        <taxon>Peronosporomycetes</taxon>
        <taxon>Peronosporales</taxon>
        <taxon>Peronosporaceae</taxon>
        <taxon>Phytophthora</taxon>
    </lineage>
</organism>
<evidence type="ECO:0000259" key="23">
    <source>
        <dbReference type="PROSITE" id="PS51294"/>
    </source>
</evidence>
<dbReference type="GO" id="GO:0004425">
    <property type="term" value="F:indole-3-glycerol-phosphate synthase activity"/>
    <property type="evidence" value="ECO:0007669"/>
    <property type="project" value="UniProtKB-EC"/>
</dbReference>
<dbReference type="InterPro" id="IPR041983">
    <property type="entry name" value="ADA2-like_ZZ"/>
</dbReference>
<feature type="domain" description="Myb-like" evidence="19">
    <location>
        <begin position="145"/>
        <end position="196"/>
    </location>
</feature>
<keyword evidence="14" id="KW-0539">Nucleus</keyword>
<dbReference type="InterPro" id="IPR043145">
    <property type="entry name" value="Znf_ZZ_sf"/>
</dbReference>
<gene>
    <name evidence="24" type="ORF">P3T76_014458</name>
</gene>
<keyword evidence="5" id="KW-0028">Amino-acid biosynthesis</keyword>
<dbReference type="CDD" id="cd00331">
    <property type="entry name" value="IGPS"/>
    <property type="match status" value="1"/>
</dbReference>
<dbReference type="FunFam" id="1.10.10.10:FF:000087">
    <property type="entry name" value="Transcriptional adapter 2"/>
    <property type="match status" value="1"/>
</dbReference>
<evidence type="ECO:0000256" key="15">
    <source>
        <dbReference type="ARBA" id="ARBA00023268"/>
    </source>
</evidence>
<evidence type="ECO:0000256" key="2">
    <source>
        <dbReference type="ARBA" id="ARBA00001633"/>
    </source>
</evidence>
<feature type="domain" description="ZZ-type" evidence="20">
    <location>
        <begin position="54"/>
        <end position="113"/>
    </location>
</feature>
<accession>A0AAD9LB67</accession>
<dbReference type="InterPro" id="IPR013798">
    <property type="entry name" value="Indole-3-glycerol_P_synth_dom"/>
</dbReference>
<dbReference type="PANTHER" id="PTHR12374:SF20">
    <property type="entry name" value="TRANSCRIPTIONAL ADAPTER 2-ALPHA"/>
    <property type="match status" value="1"/>
</dbReference>
<dbReference type="FunFam" id="3.20.20.70:FF:000024">
    <property type="entry name" value="Indole-3-glycerol phosphate synthase"/>
    <property type="match status" value="1"/>
</dbReference>
<keyword evidence="9" id="KW-0822">Tryptophan biosynthesis</keyword>
<dbReference type="InterPro" id="IPR009057">
    <property type="entry name" value="Homeodomain-like_sf"/>
</dbReference>
<dbReference type="Pfam" id="PF22941">
    <property type="entry name" value="TADA2A-like_3rd"/>
    <property type="match status" value="1"/>
</dbReference>
<keyword evidence="12" id="KW-0413">Isomerase</keyword>
<dbReference type="GO" id="GO:0004640">
    <property type="term" value="F:phosphoribosylanthranilate isomerase activity"/>
    <property type="evidence" value="ECO:0007669"/>
    <property type="project" value="UniProtKB-EC"/>
</dbReference>
<evidence type="ECO:0000256" key="16">
    <source>
        <dbReference type="PROSITE-ProRule" id="PRU00228"/>
    </source>
</evidence>
<dbReference type="PROSITE" id="PS50934">
    <property type="entry name" value="SWIRM"/>
    <property type="match status" value="1"/>
</dbReference>
<dbReference type="PROSITE" id="PS51294">
    <property type="entry name" value="HTH_MYB"/>
    <property type="match status" value="1"/>
</dbReference>
<evidence type="ECO:0000256" key="9">
    <source>
        <dbReference type="ARBA" id="ARBA00022822"/>
    </source>
</evidence>
<dbReference type="InterPro" id="IPR055141">
    <property type="entry name" value="TADA2A_B-like_dom"/>
</dbReference>
<keyword evidence="8" id="KW-0210">Decarboxylase</keyword>
<dbReference type="Gene3D" id="3.20.20.70">
    <property type="entry name" value="Aldolase class I"/>
    <property type="match status" value="2"/>
</dbReference>
<evidence type="ECO:0000256" key="14">
    <source>
        <dbReference type="ARBA" id="ARBA00023242"/>
    </source>
</evidence>
<dbReference type="GO" id="GO:0003713">
    <property type="term" value="F:transcription coactivator activity"/>
    <property type="evidence" value="ECO:0007669"/>
    <property type="project" value="TreeGrafter"/>
</dbReference>
<keyword evidence="25" id="KW-1185">Reference proteome</keyword>
<dbReference type="InterPro" id="IPR013785">
    <property type="entry name" value="Aldolase_TIM"/>
</dbReference>
<dbReference type="Pfam" id="PF00249">
    <property type="entry name" value="Myb_DNA-binding"/>
    <property type="match status" value="1"/>
</dbReference>
<evidence type="ECO:0000256" key="18">
    <source>
        <dbReference type="SAM" id="MobiDB-lite"/>
    </source>
</evidence>
<dbReference type="CDD" id="cd00167">
    <property type="entry name" value="SANT"/>
    <property type="match status" value="1"/>
</dbReference>
<evidence type="ECO:0000259" key="22">
    <source>
        <dbReference type="PROSITE" id="PS51293"/>
    </source>
</evidence>
<dbReference type="Pfam" id="PF04433">
    <property type="entry name" value="SWIRM"/>
    <property type="match status" value="1"/>
</dbReference>
<name>A0AAD9LB67_9STRA</name>
<dbReference type="AlphaFoldDB" id="A0AAD9LB67"/>
<dbReference type="GO" id="GO:0000162">
    <property type="term" value="P:L-tryptophan biosynthetic process"/>
    <property type="evidence" value="ECO:0007669"/>
    <property type="project" value="UniProtKB-KW"/>
</dbReference>
<dbReference type="Pfam" id="PF25299">
    <property type="entry name" value="ZZ_ADA2"/>
    <property type="match status" value="1"/>
</dbReference>
<feature type="compositionally biased region" description="Basic residues" evidence="18">
    <location>
        <begin position="20"/>
        <end position="29"/>
    </location>
</feature>
<dbReference type="PROSITE" id="PS50090">
    <property type="entry name" value="MYB_LIKE"/>
    <property type="match status" value="1"/>
</dbReference>
<keyword evidence="17" id="KW-0175">Coiled coil</keyword>
<evidence type="ECO:0000256" key="1">
    <source>
        <dbReference type="ARBA" id="ARBA00001164"/>
    </source>
</evidence>
<keyword evidence="13" id="KW-0456">Lyase</keyword>
<comment type="pathway">
    <text evidence="3">Amino-acid biosynthesis; L-tryptophan biosynthesis; L-tryptophan from chorismate: step 3/5.</text>
</comment>
<evidence type="ECO:0000256" key="4">
    <source>
        <dbReference type="ARBA" id="ARBA00004696"/>
    </source>
</evidence>
<dbReference type="InterPro" id="IPR017884">
    <property type="entry name" value="SANT_dom"/>
</dbReference>
<dbReference type="CDD" id="cd00405">
    <property type="entry name" value="PRAI"/>
    <property type="match status" value="1"/>
</dbReference>
<dbReference type="Gene3D" id="1.10.10.10">
    <property type="entry name" value="Winged helix-like DNA-binding domain superfamily/Winged helix DNA-binding domain"/>
    <property type="match status" value="1"/>
</dbReference>
<evidence type="ECO:0000256" key="13">
    <source>
        <dbReference type="ARBA" id="ARBA00023239"/>
    </source>
</evidence>
<proteinExistence type="inferred from homology"/>
<feature type="domain" description="SWIRM" evidence="21">
    <location>
        <begin position="448"/>
        <end position="543"/>
    </location>
</feature>
<comment type="caution">
    <text evidence="24">The sequence shown here is derived from an EMBL/GenBank/DDBJ whole genome shotgun (WGS) entry which is preliminary data.</text>
</comment>
<dbReference type="InterPro" id="IPR000433">
    <property type="entry name" value="Znf_ZZ"/>
</dbReference>
<dbReference type="SUPFAM" id="SSF57850">
    <property type="entry name" value="RING/U-box"/>
    <property type="match status" value="1"/>
</dbReference>
<comment type="catalytic activity">
    <reaction evidence="2">
        <text>1-(2-carboxyphenylamino)-1-deoxy-D-ribulose 5-phosphate + H(+) = (1S,2R)-1-C-(indol-3-yl)glycerol 3-phosphate + CO2 + H2O</text>
        <dbReference type="Rhea" id="RHEA:23476"/>
        <dbReference type="ChEBI" id="CHEBI:15377"/>
        <dbReference type="ChEBI" id="CHEBI:15378"/>
        <dbReference type="ChEBI" id="CHEBI:16526"/>
        <dbReference type="ChEBI" id="CHEBI:58613"/>
        <dbReference type="ChEBI" id="CHEBI:58866"/>
        <dbReference type="EC" id="4.1.1.48"/>
    </reaction>
</comment>
<dbReference type="InterPro" id="IPR001005">
    <property type="entry name" value="SANT/Myb"/>
</dbReference>
<feature type="compositionally biased region" description="Basic and acidic residues" evidence="18">
    <location>
        <begin position="30"/>
        <end position="41"/>
    </location>
</feature>
<evidence type="ECO:0000256" key="10">
    <source>
        <dbReference type="ARBA" id="ARBA00022833"/>
    </source>
</evidence>
<comment type="catalytic activity">
    <reaction evidence="1">
        <text>N-(5-phospho-beta-D-ribosyl)anthranilate = 1-(2-carboxyphenylamino)-1-deoxy-D-ribulose 5-phosphate</text>
        <dbReference type="Rhea" id="RHEA:21540"/>
        <dbReference type="ChEBI" id="CHEBI:18277"/>
        <dbReference type="ChEBI" id="CHEBI:58613"/>
        <dbReference type="EC" id="5.3.1.24"/>
    </reaction>
</comment>
<dbReference type="InterPro" id="IPR001240">
    <property type="entry name" value="PRAI_dom"/>
</dbReference>
<evidence type="ECO:0000313" key="24">
    <source>
        <dbReference type="EMBL" id="KAK1929961.1"/>
    </source>
</evidence>
<dbReference type="InterPro" id="IPR011060">
    <property type="entry name" value="RibuloseP-bd_barrel"/>
</dbReference>
<dbReference type="HAMAP" id="MF_00134_B">
    <property type="entry name" value="IGPS_B"/>
    <property type="match status" value="1"/>
</dbReference>
<evidence type="ECO:0000256" key="12">
    <source>
        <dbReference type="ARBA" id="ARBA00023235"/>
    </source>
</evidence>
<feature type="domain" description="HTH myb-type" evidence="23">
    <location>
        <begin position="153"/>
        <end position="201"/>
    </location>
</feature>
<dbReference type="InterPro" id="IPR007526">
    <property type="entry name" value="SWIRM"/>
</dbReference>
<dbReference type="InterPro" id="IPR036388">
    <property type="entry name" value="WH-like_DNA-bd_sf"/>
</dbReference>
<feature type="coiled-coil region" evidence="17">
    <location>
        <begin position="382"/>
        <end position="409"/>
    </location>
</feature>
<keyword evidence="6" id="KW-0479">Metal-binding</keyword>
<dbReference type="HAMAP" id="MF_00135">
    <property type="entry name" value="PRAI"/>
    <property type="match status" value="1"/>
</dbReference>
<comment type="pathway">
    <text evidence="4">Amino-acid biosynthesis; L-tryptophan biosynthesis; L-tryptophan from chorismate: step 4/5.</text>
</comment>
<evidence type="ECO:0000256" key="11">
    <source>
        <dbReference type="ARBA" id="ARBA00023141"/>
    </source>
</evidence>
<feature type="compositionally biased region" description="Basic and acidic residues" evidence="18">
    <location>
        <begin position="421"/>
        <end position="435"/>
    </location>
</feature>
<dbReference type="PROSITE" id="PS50135">
    <property type="entry name" value="ZF_ZZ_2"/>
    <property type="match status" value="1"/>
</dbReference>
<dbReference type="EMBL" id="JASMQC010000042">
    <property type="protein sequence ID" value="KAK1929961.1"/>
    <property type="molecule type" value="Genomic_DNA"/>
</dbReference>
<evidence type="ECO:0000256" key="8">
    <source>
        <dbReference type="ARBA" id="ARBA00022793"/>
    </source>
</evidence>
<keyword evidence="15" id="KW-0511">Multifunctional enzyme</keyword>
<dbReference type="SMART" id="SM00717">
    <property type="entry name" value="SANT"/>
    <property type="match status" value="1"/>
</dbReference>
<dbReference type="GO" id="GO:0005634">
    <property type="term" value="C:nucleus"/>
    <property type="evidence" value="ECO:0007669"/>
    <property type="project" value="TreeGrafter"/>
</dbReference>
<feature type="region of interest" description="Disordered" evidence="18">
    <location>
        <begin position="1"/>
        <end position="50"/>
    </location>
</feature>
<protein>
    <submittedName>
        <fullName evidence="24">Tryptophan biosynthesis protein TRP1</fullName>
    </submittedName>
</protein>
<feature type="region of interest" description="Disordered" evidence="18">
    <location>
        <begin position="540"/>
        <end position="565"/>
    </location>
</feature>
<dbReference type="Gene3D" id="1.10.10.60">
    <property type="entry name" value="Homeodomain-like"/>
    <property type="match status" value="1"/>
</dbReference>
<reference evidence="24" key="1">
    <citation type="submission" date="2023-08" db="EMBL/GenBank/DDBJ databases">
        <title>Reference Genome Resource for the Citrus Pathogen Phytophthora citrophthora.</title>
        <authorList>
            <person name="Moller H."/>
            <person name="Coetzee B."/>
            <person name="Rose L.J."/>
            <person name="Van Niekerk J.M."/>
        </authorList>
    </citation>
    <scope>NUCLEOTIDE SEQUENCE</scope>
    <source>
        <strain evidence="24">STE-U-9442</strain>
    </source>
</reference>
<sequence>MYFETQLLPSKMAAKDSRRNHTKKSKTKSSAKDDAPPKTEAEEPQPPAPKPAVIKTKFCLNCQKDLARNIRITCAECPPQPPFELCVECFAVGTELGEHKKNHKYTISDCLAFPIVFEPVTAESSSLSSTPAAVGTNAAAFPTANSETANTEWTADEELLLLEGIEMFGMGNWKDIAEHVATKSDKKCEKHYLTAYLGWKDLVPRFIGDTIEESKEEEIKEDEQMTTEQKAVEMNTVSDTVVRGERSGPSQLAGYMPLRGDFDVEYDNEAEMILADMEFSDTDHPAERELKLKVIQIYNQKLAKRMERKKFVVERGLLDYKLHQHTERKRPKEERELLAQVRPFARFQTPEEHESFVEGLITAMRLKKQILLLQEYRKNGVKTLAEAELYDAEKKKRELDQAIQKQRDSASYLYESGRTTSSRDRANRWQNREQGDSANENSRTRGAAGLNAIAATFSIDGTPGCHLLTPKEKELCSKLKLLPKHYLVIKDALVRECYRLGYLTKKMAKDTVQIDVNKTGQVYDFFVKCGWVKSENATTTVSPSLKTKSPKKGKKPAVEADTGGPVIAKEQESSVTPAKRKAAEMEAAMGNILEEIAAQRRLDVAAAKQLVPAEDLVKKIESTESVYGSALPVLQRLNAPSKEGWADVALAAEFKRASPSKGDIATELNLRQQVQAYADAGASMISVLTEPKWFKGSLDDMMEAREVVQGMGQRPAILRKDFIIDVYQLLEARAYGADCVLLIVALLSQEQLIELIDATHNLGMCALVEVNSVQELDVALAAKARLIGVNNRDLRTFKVDMNTTARVADAIRERGLSLDRDGVALFALSGIRSHADVVKYEKCGARGILVGEYLMKSGDIATTVKDLLQNVTRHTEASDLTLLPPLAKVCGVTTVEYALAALRNGANMIGIIMAEHSPRYVQVEEAKAIARAVREYGERTGPILQDILDTHLDGQNDWFHRNVVALREACSRAPLVVGVFANKTAAEMNAAAETIGLDLVQLHGDEGFEICKDIQYPTIRALHLPDTALSDGVDAEAVLQHVQEGLANYILLDTTMKGQQGGTGVAFDWKIAAIFAHARIPCLMAGGLTPENVVKALSVGHPVGVDVSSGVEVKGSPGVKDLDKVAAFLKAVKDYLSVAALKIDEEKEA</sequence>
<dbReference type="Pfam" id="PF00218">
    <property type="entry name" value="IGPS"/>
    <property type="match status" value="1"/>
</dbReference>
<evidence type="ECO:0000256" key="6">
    <source>
        <dbReference type="ARBA" id="ARBA00022723"/>
    </source>
</evidence>
<keyword evidence="7 16" id="KW-0863">Zinc-finger</keyword>
<evidence type="ECO:0000259" key="20">
    <source>
        <dbReference type="PROSITE" id="PS50135"/>
    </source>
</evidence>
<evidence type="ECO:0000256" key="17">
    <source>
        <dbReference type="SAM" id="Coils"/>
    </source>
</evidence>
<feature type="domain" description="SANT" evidence="22">
    <location>
        <begin position="148"/>
        <end position="200"/>
    </location>
</feature>
<dbReference type="Proteomes" id="UP001259832">
    <property type="component" value="Unassembled WGS sequence"/>
</dbReference>
<dbReference type="PROSITE" id="PS51293">
    <property type="entry name" value="SANT"/>
    <property type="match status" value="1"/>
</dbReference>